<feature type="transmembrane region" description="Helical" evidence="5">
    <location>
        <begin position="131"/>
        <end position="153"/>
    </location>
</feature>
<evidence type="ECO:0000256" key="3">
    <source>
        <dbReference type="ARBA" id="ARBA00023012"/>
    </source>
</evidence>
<dbReference type="Gene3D" id="3.30.565.10">
    <property type="entry name" value="Histidine kinase-like ATPase, C-terminal domain"/>
    <property type="match status" value="1"/>
</dbReference>
<keyword evidence="5" id="KW-0812">Transmembrane</keyword>
<keyword evidence="8" id="KW-1185">Reference proteome</keyword>
<protein>
    <submittedName>
        <fullName evidence="7">Two-component system sensor histidine kinase UhpB</fullName>
    </submittedName>
</protein>
<dbReference type="Gene3D" id="1.20.5.1930">
    <property type="match status" value="1"/>
</dbReference>
<proteinExistence type="predicted"/>
<evidence type="ECO:0000313" key="7">
    <source>
        <dbReference type="EMBL" id="TCK08962.1"/>
    </source>
</evidence>
<dbReference type="SMART" id="SM00387">
    <property type="entry name" value="HATPase_c"/>
    <property type="match status" value="1"/>
</dbReference>
<evidence type="ECO:0000256" key="1">
    <source>
        <dbReference type="ARBA" id="ARBA00022679"/>
    </source>
</evidence>
<dbReference type="AlphaFoldDB" id="A0A4R1GX02"/>
<evidence type="ECO:0000256" key="5">
    <source>
        <dbReference type="SAM" id="Phobius"/>
    </source>
</evidence>
<dbReference type="SUPFAM" id="SSF55874">
    <property type="entry name" value="ATPase domain of HSP90 chaperone/DNA topoisomerase II/histidine kinase"/>
    <property type="match status" value="1"/>
</dbReference>
<evidence type="ECO:0000256" key="4">
    <source>
        <dbReference type="SAM" id="Coils"/>
    </source>
</evidence>
<dbReference type="GO" id="GO:0000155">
    <property type="term" value="F:phosphorelay sensor kinase activity"/>
    <property type="evidence" value="ECO:0007669"/>
    <property type="project" value="InterPro"/>
</dbReference>
<dbReference type="Pfam" id="PF02518">
    <property type="entry name" value="HATPase_c"/>
    <property type="match status" value="1"/>
</dbReference>
<feature type="domain" description="Histidine kinase" evidence="6">
    <location>
        <begin position="229"/>
        <end position="417"/>
    </location>
</feature>
<evidence type="ECO:0000259" key="6">
    <source>
        <dbReference type="PROSITE" id="PS50109"/>
    </source>
</evidence>
<feature type="coiled-coil region" evidence="4">
    <location>
        <begin position="201"/>
        <end position="228"/>
    </location>
</feature>
<dbReference type="InterPro" id="IPR005467">
    <property type="entry name" value="His_kinase_dom"/>
</dbReference>
<keyword evidence="1" id="KW-0808">Transferase</keyword>
<dbReference type="GO" id="GO:0016020">
    <property type="term" value="C:membrane"/>
    <property type="evidence" value="ECO:0007669"/>
    <property type="project" value="InterPro"/>
</dbReference>
<keyword evidence="2 7" id="KW-0418">Kinase</keyword>
<dbReference type="CDD" id="cd16917">
    <property type="entry name" value="HATPase_UhpB-NarQ-NarX-like"/>
    <property type="match status" value="1"/>
</dbReference>
<dbReference type="InterPro" id="IPR003594">
    <property type="entry name" value="HATPase_dom"/>
</dbReference>
<dbReference type="Pfam" id="PF07730">
    <property type="entry name" value="HisKA_3"/>
    <property type="match status" value="1"/>
</dbReference>
<evidence type="ECO:0000256" key="2">
    <source>
        <dbReference type="ARBA" id="ARBA00022777"/>
    </source>
</evidence>
<dbReference type="InterPro" id="IPR011712">
    <property type="entry name" value="Sig_transdc_His_kin_sub3_dim/P"/>
</dbReference>
<dbReference type="OrthoDB" id="9797605at2"/>
<evidence type="ECO:0000313" key="8">
    <source>
        <dbReference type="Proteomes" id="UP000294546"/>
    </source>
</evidence>
<dbReference type="PANTHER" id="PTHR24421:SF58">
    <property type="entry name" value="SIGNAL TRANSDUCTION HISTIDINE-PROTEIN KINASE_PHOSPHATASE UHPB"/>
    <property type="match status" value="1"/>
</dbReference>
<organism evidence="7 8">
    <name type="scientific">Marinobacterium mangrovicola</name>
    <dbReference type="NCBI Taxonomy" id="1476959"/>
    <lineage>
        <taxon>Bacteria</taxon>
        <taxon>Pseudomonadati</taxon>
        <taxon>Pseudomonadota</taxon>
        <taxon>Gammaproteobacteria</taxon>
        <taxon>Oceanospirillales</taxon>
        <taxon>Oceanospirillaceae</taxon>
        <taxon>Marinobacterium</taxon>
    </lineage>
</organism>
<dbReference type="RefSeq" id="WP_132288494.1">
    <property type="nucleotide sequence ID" value="NZ_SMFU01000007.1"/>
</dbReference>
<dbReference type="InterPro" id="IPR050482">
    <property type="entry name" value="Sensor_HK_TwoCompSys"/>
</dbReference>
<gene>
    <name evidence="7" type="ORF">CLV83_1058</name>
</gene>
<dbReference type="InterPro" id="IPR036890">
    <property type="entry name" value="HATPase_C_sf"/>
</dbReference>
<keyword evidence="5" id="KW-1133">Transmembrane helix</keyword>
<dbReference type="PANTHER" id="PTHR24421">
    <property type="entry name" value="NITRATE/NITRITE SENSOR PROTEIN NARX-RELATED"/>
    <property type="match status" value="1"/>
</dbReference>
<sequence>MRFRLVLIVVAVYLAVTLLSVVTISYQARTDVVREVESALSQTALMLEQLPPAQARIEKLRELAPRHVEIRPEGAMPLPQDVTHNTPLWFSHLIRLNAKPVPERIIQTAEGGLIRLIPDPRDEIDEVWDSIVQLAAIFAIACVLTLLLLNLALKHAKSQLRSLIRSLESEESPDFSLKLARYDEPEVKRLASHLTRIGSELEAEQADNQRLTDALMQLQEEERSALARELHDNLGQYITGVQATAALIEVCCSDPQKTLEAAQRIQRDCSEIHAGFRQLINSLHPVVLTELGLSEALRSLVQRWQESTSIICKLAVDDELPSLSIDSATHIYRLTQEALTNCARHSGANRVSVRLNASRKRLSLAIVDNGSGLAPGTRFGIGLRSIHQRARALGGTVSLESTLDKGLSLVIDLPCDGLLQNQLKSQLQSQRQENLSA</sequence>
<dbReference type="GO" id="GO:0046983">
    <property type="term" value="F:protein dimerization activity"/>
    <property type="evidence" value="ECO:0007669"/>
    <property type="project" value="InterPro"/>
</dbReference>
<accession>A0A4R1GX02</accession>
<keyword evidence="5" id="KW-0472">Membrane</keyword>
<dbReference type="EMBL" id="SMFU01000007">
    <property type="protein sequence ID" value="TCK08962.1"/>
    <property type="molecule type" value="Genomic_DNA"/>
</dbReference>
<reference evidence="7 8" key="1">
    <citation type="submission" date="2019-03" db="EMBL/GenBank/DDBJ databases">
        <title>Genomic Encyclopedia of Archaeal and Bacterial Type Strains, Phase II (KMG-II): from individual species to whole genera.</title>
        <authorList>
            <person name="Goeker M."/>
        </authorList>
    </citation>
    <scope>NUCLEOTIDE SEQUENCE [LARGE SCALE GENOMIC DNA]</scope>
    <source>
        <strain evidence="7 8">DSM 27697</strain>
    </source>
</reference>
<dbReference type="Proteomes" id="UP000294546">
    <property type="component" value="Unassembled WGS sequence"/>
</dbReference>
<keyword evidence="3" id="KW-0902">Two-component regulatory system</keyword>
<comment type="caution">
    <text evidence="7">The sequence shown here is derived from an EMBL/GenBank/DDBJ whole genome shotgun (WGS) entry which is preliminary data.</text>
</comment>
<name>A0A4R1GX02_9GAMM</name>
<dbReference type="PROSITE" id="PS50109">
    <property type="entry name" value="HIS_KIN"/>
    <property type="match status" value="1"/>
</dbReference>
<keyword evidence="4" id="KW-0175">Coiled coil</keyword>